<dbReference type="RefSeq" id="WP_132114851.1">
    <property type="nucleotide sequence ID" value="NZ_SLWS01000002.1"/>
</dbReference>
<gene>
    <name evidence="2" type="ORF">EV192_102950</name>
</gene>
<dbReference type="Proteomes" id="UP000295680">
    <property type="component" value="Unassembled WGS sequence"/>
</dbReference>
<proteinExistence type="predicted"/>
<protein>
    <submittedName>
        <fullName evidence="2">Uncharacterized protein</fullName>
    </submittedName>
</protein>
<dbReference type="OrthoDB" id="3700602at2"/>
<comment type="caution">
    <text evidence="2">The sequence shown here is derived from an EMBL/GenBank/DDBJ whole genome shotgun (WGS) entry which is preliminary data.</text>
</comment>
<sequence length="114" mass="11533">MIALLVVNAVFAAVSVGFAVMAVARPATLSRSPTATSGERFYAWMYAIRAVPLGVVAAILPATSPGPATMVVLIAAAVVQLADAGIGVSRREWGMVAGATAAAIVHMITAVAIR</sequence>
<keyword evidence="1" id="KW-0472">Membrane</keyword>
<organism evidence="2 3">
    <name type="scientific">Actinocrispum wychmicini</name>
    <dbReference type="NCBI Taxonomy" id="1213861"/>
    <lineage>
        <taxon>Bacteria</taxon>
        <taxon>Bacillati</taxon>
        <taxon>Actinomycetota</taxon>
        <taxon>Actinomycetes</taxon>
        <taxon>Pseudonocardiales</taxon>
        <taxon>Pseudonocardiaceae</taxon>
        <taxon>Actinocrispum</taxon>
    </lineage>
</organism>
<dbReference type="AlphaFoldDB" id="A0A4R2JRD3"/>
<evidence type="ECO:0000313" key="3">
    <source>
        <dbReference type="Proteomes" id="UP000295680"/>
    </source>
</evidence>
<reference evidence="2 3" key="1">
    <citation type="submission" date="2019-03" db="EMBL/GenBank/DDBJ databases">
        <title>Genomic Encyclopedia of Type Strains, Phase IV (KMG-IV): sequencing the most valuable type-strain genomes for metagenomic binning, comparative biology and taxonomic classification.</title>
        <authorList>
            <person name="Goeker M."/>
        </authorList>
    </citation>
    <scope>NUCLEOTIDE SEQUENCE [LARGE SCALE GENOMIC DNA]</scope>
    <source>
        <strain evidence="2 3">DSM 45934</strain>
    </source>
</reference>
<feature type="transmembrane region" description="Helical" evidence="1">
    <location>
        <begin position="41"/>
        <end position="60"/>
    </location>
</feature>
<accession>A0A4R2JRD3</accession>
<dbReference type="EMBL" id="SLWS01000002">
    <property type="protein sequence ID" value="TCO62811.1"/>
    <property type="molecule type" value="Genomic_DNA"/>
</dbReference>
<feature type="transmembrane region" description="Helical" evidence="1">
    <location>
        <begin position="93"/>
        <end position="113"/>
    </location>
</feature>
<keyword evidence="3" id="KW-1185">Reference proteome</keyword>
<keyword evidence="1" id="KW-1133">Transmembrane helix</keyword>
<evidence type="ECO:0000256" key="1">
    <source>
        <dbReference type="SAM" id="Phobius"/>
    </source>
</evidence>
<feature type="transmembrane region" description="Helical" evidence="1">
    <location>
        <begin position="67"/>
        <end position="87"/>
    </location>
</feature>
<name>A0A4R2JRD3_9PSEU</name>
<keyword evidence="1" id="KW-0812">Transmembrane</keyword>
<evidence type="ECO:0000313" key="2">
    <source>
        <dbReference type="EMBL" id="TCO62811.1"/>
    </source>
</evidence>